<dbReference type="InterPro" id="IPR028081">
    <property type="entry name" value="Leu-bd"/>
</dbReference>
<sequence length="415" mass="44404">MTPTRRALLAGSAATAALPLAAPALVRAQPAGDVVRIGVLTDLNGPYRDVTGPTSVACVRQAVEEFTAANPSIRVEVIAADHQNKPDVGVNTVRQWLDQRGVDVVTDVGNSAIALGINPVCVERDRVHLNASAATSELTGRACTPNTVHWSYDTWCFANTSGAGLTRMGGDTWYFVTADYAFGHAIQRDTTRAVETAGGRVLGASVYPFPSTTDFSAFLLQARASRAKVLGLAMAGDDLVNCVKQAQEFGLPRGGMKLAAIIGSVTGVLAAGMNTMQGMFISETFYWDQDERTRAFTKRVQTKLPAGVFPNYVHAGNYSGVLHYLKVVKELGVGAAKASGRAAVAAMKRMPTDDDAYGQGRVREDGRKIHPAHLYEVKRPEESRYQGDVYKVSMTIPAEQAFRPVAEGGCPLVRS</sequence>
<dbReference type="PANTHER" id="PTHR30483">
    <property type="entry name" value="LEUCINE-SPECIFIC-BINDING PROTEIN"/>
    <property type="match status" value="1"/>
</dbReference>
<dbReference type="Gene3D" id="3.40.50.2300">
    <property type="match status" value="2"/>
</dbReference>
<organism evidence="6 7">
    <name type="scientific">Craurococcus roseus</name>
    <dbReference type="NCBI Taxonomy" id="77585"/>
    <lineage>
        <taxon>Bacteria</taxon>
        <taxon>Pseudomonadati</taxon>
        <taxon>Pseudomonadota</taxon>
        <taxon>Alphaproteobacteria</taxon>
        <taxon>Acetobacterales</taxon>
        <taxon>Acetobacteraceae</taxon>
        <taxon>Craurococcus</taxon>
    </lineage>
</organism>
<evidence type="ECO:0000256" key="2">
    <source>
        <dbReference type="ARBA" id="ARBA00022729"/>
    </source>
</evidence>
<accession>A0ABP3QUX9</accession>
<reference evidence="7" key="1">
    <citation type="journal article" date="2019" name="Int. J. Syst. Evol. Microbiol.">
        <title>The Global Catalogue of Microorganisms (GCM) 10K type strain sequencing project: providing services to taxonomists for standard genome sequencing and annotation.</title>
        <authorList>
            <consortium name="The Broad Institute Genomics Platform"/>
            <consortium name="The Broad Institute Genome Sequencing Center for Infectious Disease"/>
            <person name="Wu L."/>
            <person name="Ma J."/>
        </authorList>
    </citation>
    <scope>NUCLEOTIDE SEQUENCE [LARGE SCALE GENOMIC DNA]</scope>
    <source>
        <strain evidence="7">JCM 9933</strain>
    </source>
</reference>
<dbReference type="SUPFAM" id="SSF53822">
    <property type="entry name" value="Periplasmic binding protein-like I"/>
    <property type="match status" value="1"/>
</dbReference>
<gene>
    <name evidence="6" type="ORF">GCM10009416_40350</name>
</gene>
<dbReference type="InterPro" id="IPR006311">
    <property type="entry name" value="TAT_signal"/>
</dbReference>
<protein>
    <submittedName>
        <fullName evidence="6">ABC transporter substrate-binding protein</fullName>
    </submittedName>
</protein>
<evidence type="ECO:0000256" key="1">
    <source>
        <dbReference type="ARBA" id="ARBA00010062"/>
    </source>
</evidence>
<dbReference type="PANTHER" id="PTHR30483:SF6">
    <property type="entry name" value="PERIPLASMIC BINDING PROTEIN OF ABC TRANSPORTER FOR NATURAL AMINO ACIDS"/>
    <property type="match status" value="1"/>
</dbReference>
<keyword evidence="2 4" id="KW-0732">Signal</keyword>
<feature type="chain" id="PRO_5046692058" evidence="4">
    <location>
        <begin position="29"/>
        <end position="415"/>
    </location>
</feature>
<evidence type="ECO:0000256" key="3">
    <source>
        <dbReference type="ARBA" id="ARBA00022970"/>
    </source>
</evidence>
<dbReference type="EMBL" id="BAAAFZ010000065">
    <property type="protein sequence ID" value="GAA0598052.1"/>
    <property type="molecule type" value="Genomic_DNA"/>
</dbReference>
<name>A0ABP3QUX9_9PROT</name>
<evidence type="ECO:0000313" key="6">
    <source>
        <dbReference type="EMBL" id="GAA0598052.1"/>
    </source>
</evidence>
<dbReference type="InterPro" id="IPR028082">
    <property type="entry name" value="Peripla_BP_I"/>
</dbReference>
<dbReference type="InterPro" id="IPR051010">
    <property type="entry name" value="BCAA_transport"/>
</dbReference>
<evidence type="ECO:0000313" key="7">
    <source>
        <dbReference type="Proteomes" id="UP001501588"/>
    </source>
</evidence>
<dbReference type="PROSITE" id="PS51318">
    <property type="entry name" value="TAT"/>
    <property type="match status" value="1"/>
</dbReference>
<dbReference type="CDD" id="cd06327">
    <property type="entry name" value="PBP1_SBP-like"/>
    <property type="match status" value="1"/>
</dbReference>
<evidence type="ECO:0000256" key="4">
    <source>
        <dbReference type="SAM" id="SignalP"/>
    </source>
</evidence>
<dbReference type="RefSeq" id="WP_343897204.1">
    <property type="nucleotide sequence ID" value="NZ_BAAAFZ010000065.1"/>
</dbReference>
<keyword evidence="3" id="KW-0813">Transport</keyword>
<feature type="domain" description="Leucine-binding protein" evidence="5">
    <location>
        <begin position="35"/>
        <end position="378"/>
    </location>
</feature>
<dbReference type="Proteomes" id="UP001501588">
    <property type="component" value="Unassembled WGS sequence"/>
</dbReference>
<keyword evidence="3" id="KW-0029">Amino-acid transport</keyword>
<dbReference type="Pfam" id="PF13458">
    <property type="entry name" value="Peripla_BP_6"/>
    <property type="match status" value="1"/>
</dbReference>
<proteinExistence type="inferred from homology"/>
<feature type="signal peptide" evidence="4">
    <location>
        <begin position="1"/>
        <end position="28"/>
    </location>
</feature>
<evidence type="ECO:0000259" key="5">
    <source>
        <dbReference type="Pfam" id="PF13458"/>
    </source>
</evidence>
<keyword evidence="7" id="KW-1185">Reference proteome</keyword>
<comment type="caution">
    <text evidence="6">The sequence shown here is derived from an EMBL/GenBank/DDBJ whole genome shotgun (WGS) entry which is preliminary data.</text>
</comment>
<comment type="similarity">
    <text evidence="1">Belongs to the leucine-binding protein family.</text>
</comment>